<proteinExistence type="predicted"/>
<evidence type="ECO:0000313" key="2">
    <source>
        <dbReference type="Proteomes" id="UP001239111"/>
    </source>
</evidence>
<name>A0ACC2NQS8_9HYME</name>
<reference evidence="1" key="1">
    <citation type="submission" date="2023-04" db="EMBL/GenBank/DDBJ databases">
        <title>A chromosome-level genome assembly of the parasitoid wasp Eretmocerus hayati.</title>
        <authorList>
            <person name="Zhong Y."/>
            <person name="Liu S."/>
            <person name="Liu Y."/>
        </authorList>
    </citation>
    <scope>NUCLEOTIDE SEQUENCE</scope>
    <source>
        <strain evidence="1">ZJU_SS_LIU_2023</strain>
    </source>
</reference>
<feature type="non-terminal residue" evidence="1">
    <location>
        <position position="1"/>
    </location>
</feature>
<dbReference type="EMBL" id="CM056743">
    <property type="protein sequence ID" value="KAJ8671895.1"/>
    <property type="molecule type" value="Genomic_DNA"/>
</dbReference>
<sequence length="183" mass="21030">VQRGRVPPIRVSREHIKNLMVNPSMEAVTSARATEIFQHSPYVRLLLRAETLPSIKDYRYTKDYATIGMDNMSELAARLLFSAVEWARNIPFFPDFELTDRIALLRLVWSELFILNASQCSLSFQITTLLTTAELYASPTTIDRVIRYMDHIQIFQEQIGKFSALHIDAVEYSCLKAVVLFTP</sequence>
<organism evidence="1 2">
    <name type="scientific">Eretmocerus hayati</name>
    <dbReference type="NCBI Taxonomy" id="131215"/>
    <lineage>
        <taxon>Eukaryota</taxon>
        <taxon>Metazoa</taxon>
        <taxon>Ecdysozoa</taxon>
        <taxon>Arthropoda</taxon>
        <taxon>Hexapoda</taxon>
        <taxon>Insecta</taxon>
        <taxon>Pterygota</taxon>
        <taxon>Neoptera</taxon>
        <taxon>Endopterygota</taxon>
        <taxon>Hymenoptera</taxon>
        <taxon>Apocrita</taxon>
        <taxon>Proctotrupomorpha</taxon>
        <taxon>Chalcidoidea</taxon>
        <taxon>Aphelinidae</taxon>
        <taxon>Aphelininae</taxon>
        <taxon>Eretmocerus</taxon>
    </lineage>
</organism>
<feature type="non-terminal residue" evidence="1">
    <location>
        <position position="183"/>
    </location>
</feature>
<keyword evidence="2" id="KW-1185">Reference proteome</keyword>
<comment type="caution">
    <text evidence="1">The sequence shown here is derived from an EMBL/GenBank/DDBJ whole genome shotgun (WGS) entry which is preliminary data.</text>
</comment>
<dbReference type="Proteomes" id="UP001239111">
    <property type="component" value="Chromosome 3"/>
</dbReference>
<accession>A0ACC2NQS8</accession>
<gene>
    <name evidence="1" type="ORF">QAD02_003154</name>
</gene>
<evidence type="ECO:0000313" key="1">
    <source>
        <dbReference type="EMBL" id="KAJ8671895.1"/>
    </source>
</evidence>
<protein>
    <submittedName>
        <fullName evidence="1">Uncharacterized protein</fullName>
    </submittedName>
</protein>